<dbReference type="PANTHER" id="PTHR44809">
    <property type="match status" value="1"/>
</dbReference>
<evidence type="ECO:0000313" key="6">
    <source>
        <dbReference type="Proteomes" id="UP000389128"/>
    </source>
</evidence>
<dbReference type="InterPro" id="IPR052943">
    <property type="entry name" value="TMTC_O-mannosyl-trnsfr"/>
</dbReference>
<dbReference type="Proteomes" id="UP000389128">
    <property type="component" value="Unassembled WGS sequence"/>
</dbReference>
<dbReference type="SMART" id="SM00028">
    <property type="entry name" value="TPR"/>
    <property type="match status" value="3"/>
</dbReference>
<dbReference type="InterPro" id="IPR019734">
    <property type="entry name" value="TPR_rpt"/>
</dbReference>
<dbReference type="Pfam" id="PF07719">
    <property type="entry name" value="TPR_2"/>
    <property type="match status" value="1"/>
</dbReference>
<evidence type="ECO:0000256" key="1">
    <source>
        <dbReference type="ARBA" id="ARBA00022737"/>
    </source>
</evidence>
<organism evidence="5 6">
    <name type="scientific">Zoogloea oleivorans</name>
    <dbReference type="NCBI Taxonomy" id="1552750"/>
    <lineage>
        <taxon>Bacteria</taxon>
        <taxon>Pseudomonadati</taxon>
        <taxon>Pseudomonadota</taxon>
        <taxon>Betaproteobacteria</taxon>
        <taxon>Rhodocyclales</taxon>
        <taxon>Zoogloeaceae</taxon>
        <taxon>Zoogloea</taxon>
    </lineage>
</organism>
<evidence type="ECO:0000256" key="3">
    <source>
        <dbReference type="PROSITE-ProRule" id="PRU00339"/>
    </source>
</evidence>
<dbReference type="Pfam" id="PF13432">
    <property type="entry name" value="TPR_16"/>
    <property type="match status" value="1"/>
</dbReference>
<name>A0A6C2CMZ9_9RHOO</name>
<dbReference type="InterPro" id="IPR013105">
    <property type="entry name" value="TPR_2"/>
</dbReference>
<comment type="caution">
    <text evidence="5">The sequence shown here is derived from an EMBL/GenBank/DDBJ whole genome shotgun (WGS) entry which is preliminary data.</text>
</comment>
<dbReference type="OrthoDB" id="9814129at2"/>
<dbReference type="EMBL" id="SDKK01000013">
    <property type="protein sequence ID" value="TYC55341.1"/>
    <property type="molecule type" value="Genomic_DNA"/>
</dbReference>
<dbReference type="SUPFAM" id="SSF48452">
    <property type="entry name" value="TPR-like"/>
    <property type="match status" value="1"/>
</dbReference>
<evidence type="ECO:0000256" key="2">
    <source>
        <dbReference type="ARBA" id="ARBA00022803"/>
    </source>
</evidence>
<keyword evidence="1" id="KW-0677">Repeat</keyword>
<dbReference type="InterPro" id="IPR011990">
    <property type="entry name" value="TPR-like_helical_dom_sf"/>
</dbReference>
<feature type="repeat" description="TPR" evidence="3">
    <location>
        <begin position="76"/>
        <end position="109"/>
    </location>
</feature>
<keyword evidence="6" id="KW-1185">Reference proteome</keyword>
<evidence type="ECO:0000313" key="5">
    <source>
        <dbReference type="EMBL" id="TYC55341.1"/>
    </source>
</evidence>
<keyword evidence="2 3" id="KW-0802">TPR repeat</keyword>
<dbReference type="SUPFAM" id="SSF53756">
    <property type="entry name" value="UDP-Glycosyltransferase/glycogen phosphorylase"/>
    <property type="match status" value="1"/>
</dbReference>
<dbReference type="PANTHER" id="PTHR44809:SF1">
    <property type="entry name" value="PROTEIN O-MANNOSYL-TRANSFERASE TMTC1"/>
    <property type="match status" value="1"/>
</dbReference>
<dbReference type="PROSITE" id="PS50005">
    <property type="entry name" value="TPR"/>
    <property type="match status" value="1"/>
</dbReference>
<feature type="region of interest" description="Disordered" evidence="4">
    <location>
        <begin position="421"/>
        <end position="441"/>
    </location>
</feature>
<dbReference type="Gene3D" id="1.25.40.10">
    <property type="entry name" value="Tetratricopeptide repeat domain"/>
    <property type="match status" value="2"/>
</dbReference>
<reference evidence="5 6" key="1">
    <citation type="submission" date="2019-01" db="EMBL/GenBank/DDBJ databases">
        <title>Zoogloea oleivorans genome sequencing and assembly.</title>
        <authorList>
            <person name="Tancsics A."/>
            <person name="Farkas M."/>
            <person name="Kriszt B."/>
            <person name="Maroti G."/>
            <person name="Horvath B."/>
        </authorList>
    </citation>
    <scope>NUCLEOTIDE SEQUENCE [LARGE SCALE GENOMIC DNA]</scope>
    <source>
        <strain evidence="5 6">Buc</strain>
    </source>
</reference>
<dbReference type="AlphaFoldDB" id="A0A6C2CMZ9"/>
<protein>
    <submittedName>
        <fullName evidence="5">Tetratricopeptide repeat protein</fullName>
    </submittedName>
</protein>
<proteinExistence type="predicted"/>
<dbReference type="Gene3D" id="3.40.50.2000">
    <property type="entry name" value="Glycogen Phosphorylase B"/>
    <property type="match status" value="1"/>
</dbReference>
<evidence type="ECO:0000256" key="4">
    <source>
        <dbReference type="SAM" id="MobiDB-lite"/>
    </source>
</evidence>
<sequence length="441" mass="47293">MTLAGDDPALLEIAAESALQLGDDAGAADCLQRLVALDPSDAPACNNLGIALERLGHPDAAEAAYRQSLAHQPDAAGTHSNLGVLLTDLHREAEAEACFRQALALQPDFARARMNLGQLLLAQGRFTEGWPLHEGRLTEHADPASGPDPIAAAGLRHWQGEALAGKSIIVLPEQGLGDEIQFCRYLPWLKARGAAQVTLVCRPSQTALLQTLAGPDTVISQADALPRLAAHDYWTVLLSLPLHAGTTLETIPADVPYLHPDPARVARLAPLLAGNGLKVGLVWRGNPLHSNDAERSLPGLEVLAPLWAIPGVRFFSLQKDAGPLPPGLPLTDLAPAIADFADSAALLSRLDLLISIDSAPAHLAGALGVPCWLLLPARKTDWRWLHGRDDSPWYPGMRLFRQTQRGDWREPVGKLVETLMASKPTRSADEQDQMGRSTEPC</sequence>
<accession>A0A6C2CMZ9</accession>
<gene>
    <name evidence="5" type="ORF">ETQ85_14995</name>
</gene>